<dbReference type="GO" id="GO:0005886">
    <property type="term" value="C:plasma membrane"/>
    <property type="evidence" value="ECO:0007669"/>
    <property type="project" value="TreeGrafter"/>
</dbReference>
<organism evidence="5 6">
    <name type="scientific">Nakamurella endophytica</name>
    <dbReference type="NCBI Taxonomy" id="1748367"/>
    <lineage>
        <taxon>Bacteria</taxon>
        <taxon>Bacillati</taxon>
        <taxon>Actinomycetota</taxon>
        <taxon>Actinomycetes</taxon>
        <taxon>Nakamurellales</taxon>
        <taxon>Nakamurellaceae</taxon>
        <taxon>Nakamurella</taxon>
    </lineage>
</organism>
<feature type="compositionally biased region" description="Low complexity" evidence="3">
    <location>
        <begin position="253"/>
        <end position="266"/>
    </location>
</feature>
<dbReference type="SUPFAM" id="SSF69593">
    <property type="entry name" value="Glycerol-3-phosphate (1)-acyltransferase"/>
    <property type="match status" value="1"/>
</dbReference>
<evidence type="ECO:0000256" key="1">
    <source>
        <dbReference type="ARBA" id="ARBA00022679"/>
    </source>
</evidence>
<reference evidence="5" key="2">
    <citation type="submission" date="2020-09" db="EMBL/GenBank/DDBJ databases">
        <authorList>
            <person name="Sun Q."/>
            <person name="Zhou Y."/>
        </authorList>
    </citation>
    <scope>NUCLEOTIDE SEQUENCE</scope>
    <source>
        <strain evidence="5">CGMCC 4.7308</strain>
    </source>
</reference>
<keyword evidence="2 5" id="KW-0012">Acyltransferase</keyword>
<proteinExistence type="predicted"/>
<evidence type="ECO:0000256" key="2">
    <source>
        <dbReference type="ARBA" id="ARBA00023315"/>
    </source>
</evidence>
<gene>
    <name evidence="5" type="primary">plsC</name>
    <name evidence="5" type="ORF">GCM10011594_00700</name>
</gene>
<dbReference type="Pfam" id="PF01553">
    <property type="entry name" value="Acyltransferase"/>
    <property type="match status" value="1"/>
</dbReference>
<dbReference type="PANTHER" id="PTHR10434">
    <property type="entry name" value="1-ACYL-SN-GLYCEROL-3-PHOSPHATE ACYLTRANSFERASE"/>
    <property type="match status" value="1"/>
</dbReference>
<dbReference type="CDD" id="cd07989">
    <property type="entry name" value="LPLAT_AGPAT-like"/>
    <property type="match status" value="1"/>
</dbReference>
<dbReference type="PANTHER" id="PTHR10434:SF11">
    <property type="entry name" value="1-ACYL-SN-GLYCEROL-3-PHOSPHATE ACYLTRANSFERASE"/>
    <property type="match status" value="1"/>
</dbReference>
<dbReference type="GO" id="GO:0003841">
    <property type="term" value="F:1-acylglycerol-3-phosphate O-acyltransferase activity"/>
    <property type="evidence" value="ECO:0007669"/>
    <property type="project" value="TreeGrafter"/>
</dbReference>
<feature type="domain" description="Phospholipid/glycerol acyltransferase" evidence="4">
    <location>
        <begin position="51"/>
        <end position="169"/>
    </location>
</feature>
<protein>
    <submittedName>
        <fullName evidence="5">1-acyl-sn-glycerol-3-phosphate acyltransferase</fullName>
    </submittedName>
</protein>
<dbReference type="AlphaFoldDB" id="A0A917SL21"/>
<feature type="region of interest" description="Disordered" evidence="3">
    <location>
        <begin position="238"/>
        <end position="266"/>
    </location>
</feature>
<reference evidence="5" key="1">
    <citation type="journal article" date="2014" name="Int. J. Syst. Evol. Microbiol.">
        <title>Complete genome sequence of Corynebacterium casei LMG S-19264T (=DSM 44701T), isolated from a smear-ripened cheese.</title>
        <authorList>
            <consortium name="US DOE Joint Genome Institute (JGI-PGF)"/>
            <person name="Walter F."/>
            <person name="Albersmeier A."/>
            <person name="Kalinowski J."/>
            <person name="Ruckert C."/>
        </authorList>
    </citation>
    <scope>NUCLEOTIDE SEQUENCE</scope>
    <source>
        <strain evidence="5">CGMCC 4.7308</strain>
    </source>
</reference>
<evidence type="ECO:0000313" key="6">
    <source>
        <dbReference type="Proteomes" id="UP000655208"/>
    </source>
</evidence>
<dbReference type="GO" id="GO:0006654">
    <property type="term" value="P:phosphatidic acid biosynthetic process"/>
    <property type="evidence" value="ECO:0007669"/>
    <property type="project" value="TreeGrafter"/>
</dbReference>
<accession>A0A917SL21</accession>
<evidence type="ECO:0000313" key="5">
    <source>
        <dbReference type="EMBL" id="GGL84988.1"/>
    </source>
</evidence>
<dbReference type="SMART" id="SM00563">
    <property type="entry name" value="PlsC"/>
    <property type="match status" value="1"/>
</dbReference>
<dbReference type="InterPro" id="IPR002123">
    <property type="entry name" value="Plipid/glycerol_acylTrfase"/>
</dbReference>
<sequence length="266" mass="29287">MVRRGGWRHGPVYEPGNFWIRFCELVLFPLTRLLGRGRYAGQQHIAVPGPVLVVGNHISHLDPMYDAVLIRRTGRLPRIMAKASLWKLPVVGRAVRGTRQIPVERGGGAGQAGLDAAIRALADGGVVLIYPEGTITRDPDLWPMRPRPGVAALALSGDFPVVPMAHWGTHEVFRSYGGDGSRRGRFRPLPRKDVHVLVGPPLDLSQWRGRPVDARAVRDVSMLIMTAVRDLVGELRGEEPPTAFFDPKKVERQQAAARQAEPPAGR</sequence>
<evidence type="ECO:0000259" key="4">
    <source>
        <dbReference type="SMART" id="SM00563"/>
    </source>
</evidence>
<comment type="caution">
    <text evidence="5">The sequence shown here is derived from an EMBL/GenBank/DDBJ whole genome shotgun (WGS) entry which is preliminary data.</text>
</comment>
<keyword evidence="6" id="KW-1185">Reference proteome</keyword>
<dbReference type="RefSeq" id="WP_188939555.1">
    <property type="nucleotide sequence ID" value="NZ_BMNA01000001.1"/>
</dbReference>
<dbReference type="EMBL" id="BMNA01000001">
    <property type="protein sequence ID" value="GGL84988.1"/>
    <property type="molecule type" value="Genomic_DNA"/>
</dbReference>
<keyword evidence="1" id="KW-0808">Transferase</keyword>
<evidence type="ECO:0000256" key="3">
    <source>
        <dbReference type="SAM" id="MobiDB-lite"/>
    </source>
</evidence>
<dbReference type="Proteomes" id="UP000655208">
    <property type="component" value="Unassembled WGS sequence"/>
</dbReference>
<name>A0A917SL21_9ACTN</name>